<keyword evidence="2" id="KW-1185">Reference proteome</keyword>
<sequence length="200" mass="23196">MYSDSGAKPYSSEILQNLTVLQCLQESLEILATIPTVYETVSWLVACLHILQPEDDYFDISYSLPNILFSIFISAHSKRMDNDVLRVAEAILHEAMHLQLTLIEQCVPMIINTDEKYFSPWKNEQRHPRGVLHAIYVFCVIKQFFELLIKEYISTSSIRYLNKRCDVISSQLTEINDFMNCPYLTEAGQALTNRLFFVKQ</sequence>
<protein>
    <recommendedName>
        <fullName evidence="3">HEXXH motif domain-containing protein</fullName>
    </recommendedName>
</protein>
<dbReference type="AlphaFoldDB" id="A0A8S0YA19"/>
<dbReference type="Proteomes" id="UP000494216">
    <property type="component" value="Unassembled WGS sequence"/>
</dbReference>
<evidence type="ECO:0008006" key="3">
    <source>
        <dbReference type="Google" id="ProtNLM"/>
    </source>
</evidence>
<dbReference type="InterPro" id="IPR026337">
    <property type="entry name" value="AKG_HExxH"/>
</dbReference>
<gene>
    <name evidence="1" type="ORF">METHB2_310002</name>
</gene>
<proteinExistence type="predicted"/>
<evidence type="ECO:0000313" key="2">
    <source>
        <dbReference type="Proteomes" id="UP000494216"/>
    </source>
</evidence>
<comment type="caution">
    <text evidence="1">The sequence shown here is derived from an EMBL/GenBank/DDBJ whole genome shotgun (WGS) entry which is preliminary data.</text>
</comment>
<organism evidence="1 2">
    <name type="scientific">Candidatus Methylobacter favarea</name>
    <dbReference type="NCBI Taxonomy" id="2707345"/>
    <lineage>
        <taxon>Bacteria</taxon>
        <taxon>Pseudomonadati</taxon>
        <taxon>Pseudomonadota</taxon>
        <taxon>Gammaproteobacteria</taxon>
        <taxon>Methylococcales</taxon>
        <taxon>Methylococcaceae</taxon>
        <taxon>Methylobacter</taxon>
    </lineage>
</organism>
<dbReference type="EMBL" id="CADCXN010000060">
    <property type="protein sequence ID" value="CAA9890971.1"/>
    <property type="molecule type" value="Genomic_DNA"/>
</dbReference>
<accession>A0A8S0YA19</accession>
<dbReference type="NCBIfam" id="TIGR04267">
    <property type="entry name" value="mod_HExxH"/>
    <property type="match status" value="1"/>
</dbReference>
<reference evidence="1 2" key="1">
    <citation type="submission" date="2020-02" db="EMBL/GenBank/DDBJ databases">
        <authorList>
            <person name="Hogendoorn C."/>
        </authorList>
    </citation>
    <scope>NUCLEOTIDE SEQUENCE [LARGE SCALE GENOMIC DNA]</scope>
    <source>
        <strain evidence="1">METHB21</strain>
    </source>
</reference>
<name>A0A8S0YA19_9GAMM</name>
<evidence type="ECO:0000313" key="1">
    <source>
        <dbReference type="EMBL" id="CAA9890971.1"/>
    </source>
</evidence>